<dbReference type="AlphaFoldDB" id="A0A6G1IHA9"/>
<accession>A0A6G1IHA9</accession>
<evidence type="ECO:0000256" key="1">
    <source>
        <dbReference type="SAM" id="MobiDB-lite"/>
    </source>
</evidence>
<name>A0A6G1IHA9_9PLEO</name>
<evidence type="ECO:0000313" key="2">
    <source>
        <dbReference type="EMBL" id="KAF2677616.1"/>
    </source>
</evidence>
<protein>
    <submittedName>
        <fullName evidence="2">Uncharacterized protein</fullName>
    </submittedName>
</protein>
<organism evidence="2 3">
    <name type="scientific">Lentithecium fluviatile CBS 122367</name>
    <dbReference type="NCBI Taxonomy" id="1168545"/>
    <lineage>
        <taxon>Eukaryota</taxon>
        <taxon>Fungi</taxon>
        <taxon>Dikarya</taxon>
        <taxon>Ascomycota</taxon>
        <taxon>Pezizomycotina</taxon>
        <taxon>Dothideomycetes</taxon>
        <taxon>Pleosporomycetidae</taxon>
        <taxon>Pleosporales</taxon>
        <taxon>Massarineae</taxon>
        <taxon>Lentitheciaceae</taxon>
        <taxon>Lentithecium</taxon>
    </lineage>
</organism>
<gene>
    <name evidence="2" type="ORF">K458DRAFT_395884</name>
</gene>
<feature type="region of interest" description="Disordered" evidence="1">
    <location>
        <begin position="1"/>
        <end position="55"/>
    </location>
</feature>
<proteinExistence type="predicted"/>
<dbReference type="Proteomes" id="UP000799291">
    <property type="component" value="Unassembled WGS sequence"/>
</dbReference>
<sequence>METPRHPRPPPSVTLLADGHQNNPSRRARQAVASPAPRPLDSLQRPCSRMSAPANEAAQEAVKVQAAPPGIVRWRASRFGLPRCHRHGSLPILRRIEIWMATGGTVYEKQSLTRRRSAPRSFSSVLVQSRPLAHGLASRASASKGLGGALTCELEGSMLHLILSSPFSDARIQSVETGTIGPRSDCLALQAATGTLADDDARPAHS</sequence>
<keyword evidence="3" id="KW-1185">Reference proteome</keyword>
<evidence type="ECO:0000313" key="3">
    <source>
        <dbReference type="Proteomes" id="UP000799291"/>
    </source>
</evidence>
<dbReference type="EMBL" id="MU005621">
    <property type="protein sequence ID" value="KAF2677616.1"/>
    <property type="molecule type" value="Genomic_DNA"/>
</dbReference>
<reference evidence="2" key="1">
    <citation type="journal article" date="2020" name="Stud. Mycol.">
        <title>101 Dothideomycetes genomes: a test case for predicting lifestyles and emergence of pathogens.</title>
        <authorList>
            <person name="Haridas S."/>
            <person name="Albert R."/>
            <person name="Binder M."/>
            <person name="Bloem J."/>
            <person name="Labutti K."/>
            <person name="Salamov A."/>
            <person name="Andreopoulos B."/>
            <person name="Baker S."/>
            <person name="Barry K."/>
            <person name="Bills G."/>
            <person name="Bluhm B."/>
            <person name="Cannon C."/>
            <person name="Castanera R."/>
            <person name="Culley D."/>
            <person name="Daum C."/>
            <person name="Ezra D."/>
            <person name="Gonzalez J."/>
            <person name="Henrissat B."/>
            <person name="Kuo A."/>
            <person name="Liang C."/>
            <person name="Lipzen A."/>
            <person name="Lutzoni F."/>
            <person name="Magnuson J."/>
            <person name="Mondo S."/>
            <person name="Nolan M."/>
            <person name="Ohm R."/>
            <person name="Pangilinan J."/>
            <person name="Park H.-J."/>
            <person name="Ramirez L."/>
            <person name="Alfaro M."/>
            <person name="Sun H."/>
            <person name="Tritt A."/>
            <person name="Yoshinaga Y."/>
            <person name="Zwiers L.-H."/>
            <person name="Turgeon B."/>
            <person name="Goodwin S."/>
            <person name="Spatafora J."/>
            <person name="Crous P."/>
            <person name="Grigoriev I."/>
        </authorList>
    </citation>
    <scope>NUCLEOTIDE SEQUENCE</scope>
    <source>
        <strain evidence="2">CBS 122367</strain>
    </source>
</reference>